<accession>A0A6S7BRH3</accession>
<dbReference type="GO" id="GO:0016829">
    <property type="term" value="F:lyase activity"/>
    <property type="evidence" value="ECO:0007669"/>
    <property type="project" value="UniProtKB-KW"/>
</dbReference>
<dbReference type="GO" id="GO:0005856">
    <property type="term" value="C:cytoskeleton"/>
    <property type="evidence" value="ECO:0007669"/>
    <property type="project" value="TreeGrafter"/>
</dbReference>
<proteinExistence type="inferred from homology"/>
<gene>
    <name evidence="3" type="primary">novR</name>
    <name evidence="3" type="ORF">LMG28138_04787</name>
</gene>
<dbReference type="InterPro" id="IPR001303">
    <property type="entry name" value="Aldolase_II/adducin_N"/>
</dbReference>
<keyword evidence="3" id="KW-0456">Lyase</keyword>
<dbReference type="PANTHER" id="PTHR10672">
    <property type="entry name" value="ADDUCIN"/>
    <property type="match status" value="1"/>
</dbReference>
<dbReference type="EC" id="4.1.-.-" evidence="3"/>
<dbReference type="Proteomes" id="UP000494115">
    <property type="component" value="Unassembled WGS sequence"/>
</dbReference>
<comment type="similarity">
    <text evidence="1">Belongs to the aldolase class II family.</text>
</comment>
<organism evidence="3 4">
    <name type="scientific">Pararobbsia alpina</name>
    <dbReference type="NCBI Taxonomy" id="621374"/>
    <lineage>
        <taxon>Bacteria</taxon>
        <taxon>Pseudomonadati</taxon>
        <taxon>Pseudomonadota</taxon>
        <taxon>Betaproteobacteria</taxon>
        <taxon>Burkholderiales</taxon>
        <taxon>Burkholderiaceae</taxon>
        <taxon>Pararobbsia</taxon>
    </lineage>
</organism>
<dbReference type="InterPro" id="IPR036409">
    <property type="entry name" value="Aldolase_II/adducin_N_sf"/>
</dbReference>
<evidence type="ECO:0000256" key="1">
    <source>
        <dbReference type="ARBA" id="ARBA00037961"/>
    </source>
</evidence>
<dbReference type="SMART" id="SM01007">
    <property type="entry name" value="Aldolase_II"/>
    <property type="match status" value="1"/>
</dbReference>
<dbReference type="AlphaFoldDB" id="A0A6S7BRH3"/>
<dbReference type="RefSeq" id="WP_175107413.1">
    <property type="nucleotide sequence ID" value="NZ_CADIKM010000036.1"/>
</dbReference>
<keyword evidence="4" id="KW-1185">Reference proteome</keyword>
<evidence type="ECO:0000313" key="3">
    <source>
        <dbReference type="EMBL" id="CAB3800084.1"/>
    </source>
</evidence>
<dbReference type="Pfam" id="PF00596">
    <property type="entry name" value="Aldolase_II"/>
    <property type="match status" value="1"/>
</dbReference>
<dbReference type="Gene3D" id="3.40.225.10">
    <property type="entry name" value="Class II aldolase/adducin N-terminal domain"/>
    <property type="match status" value="1"/>
</dbReference>
<evidence type="ECO:0000313" key="4">
    <source>
        <dbReference type="Proteomes" id="UP000494115"/>
    </source>
</evidence>
<feature type="domain" description="Class II aldolase/adducin N-terminal" evidence="2">
    <location>
        <begin position="28"/>
        <end position="207"/>
    </location>
</feature>
<name>A0A6S7BRH3_9BURK</name>
<sequence length="256" mass="28400">MQINVQSFASRSQPVFETKDAERAHALQRLAATCRIFGRRGYSEGLLGHVTVRDPELSDHFWVNPVGVPMHQVRVSHLVQVNQQGQVVHGSGMVNPVGLLLHTAVHQARPEVMAMCHAHALHASTWSAFERLLDPITQDACIFFEQQALILEPRVVRDPAAAAHFAAGFGDKRVAIHAGHGIFTTGQTVDEAAWWFVLMNRCCEAQLMAQAYGEPSLWAPDDARWLASVLGSPHFGWLSFQTLWDEIILSDADLVQ</sequence>
<dbReference type="EMBL" id="CADIKM010000036">
    <property type="protein sequence ID" value="CAB3800084.1"/>
    <property type="molecule type" value="Genomic_DNA"/>
</dbReference>
<dbReference type="NCBIfam" id="NF004855">
    <property type="entry name" value="PRK06208.1"/>
    <property type="match status" value="1"/>
</dbReference>
<evidence type="ECO:0000259" key="2">
    <source>
        <dbReference type="SMART" id="SM01007"/>
    </source>
</evidence>
<dbReference type="PANTHER" id="PTHR10672:SF3">
    <property type="entry name" value="PROTEIN HU-LI TAI SHAO"/>
    <property type="match status" value="1"/>
</dbReference>
<dbReference type="SUPFAM" id="SSF53639">
    <property type="entry name" value="AraD/HMP-PK domain-like"/>
    <property type="match status" value="1"/>
</dbReference>
<dbReference type="InterPro" id="IPR051017">
    <property type="entry name" value="Aldolase-II_Adducin_sf"/>
</dbReference>
<protein>
    <submittedName>
        <fullName evidence="3">Decarboxylase NovR</fullName>
        <ecNumber evidence="3">4.1.-.-</ecNumber>
    </submittedName>
</protein>
<reference evidence="3 4" key="1">
    <citation type="submission" date="2020-04" db="EMBL/GenBank/DDBJ databases">
        <authorList>
            <person name="De Canck E."/>
        </authorList>
    </citation>
    <scope>NUCLEOTIDE SEQUENCE [LARGE SCALE GENOMIC DNA]</scope>
    <source>
        <strain evidence="3 4">LMG 28138</strain>
    </source>
</reference>
<dbReference type="GO" id="GO:0051015">
    <property type="term" value="F:actin filament binding"/>
    <property type="evidence" value="ECO:0007669"/>
    <property type="project" value="TreeGrafter"/>
</dbReference>